<feature type="region of interest" description="Disordered" evidence="1">
    <location>
        <begin position="78"/>
        <end position="116"/>
    </location>
</feature>
<evidence type="ECO:0000313" key="3">
    <source>
        <dbReference type="EMBL" id="MFB2876910.1"/>
    </source>
</evidence>
<proteinExistence type="predicted"/>
<dbReference type="EMBL" id="JBHFNQ010000064">
    <property type="protein sequence ID" value="MFB2876910.1"/>
    <property type="molecule type" value="Genomic_DNA"/>
</dbReference>
<feature type="compositionally biased region" description="Low complexity" evidence="1">
    <location>
        <begin position="79"/>
        <end position="92"/>
    </location>
</feature>
<feature type="compositionally biased region" description="Basic and acidic residues" evidence="1">
    <location>
        <begin position="93"/>
        <end position="102"/>
    </location>
</feature>
<feature type="transmembrane region" description="Helical" evidence="2">
    <location>
        <begin position="51"/>
        <end position="72"/>
    </location>
</feature>
<keyword evidence="2" id="KW-1133">Transmembrane helix</keyword>
<feature type="compositionally biased region" description="Polar residues" evidence="1">
    <location>
        <begin position="1"/>
        <end position="23"/>
    </location>
</feature>
<evidence type="ECO:0000256" key="2">
    <source>
        <dbReference type="SAM" id="Phobius"/>
    </source>
</evidence>
<dbReference type="RefSeq" id="WP_413270027.1">
    <property type="nucleotide sequence ID" value="NZ_JBHFNQ010000064.1"/>
</dbReference>
<comment type="caution">
    <text evidence="3">The sequence shown here is derived from an EMBL/GenBank/DDBJ whole genome shotgun (WGS) entry which is preliminary data.</text>
</comment>
<accession>A0ABV4X2C2</accession>
<protein>
    <submittedName>
        <fullName evidence="3">Uncharacterized protein</fullName>
    </submittedName>
</protein>
<name>A0ABV4X2C2_9CYAN</name>
<sequence>MANKQKNNEVLENQQDQNSKTSNGKPNKQGKGKKKGLTDEQLQEIDLGQKLAWGSLTFICLAIFLAVGWKLYQSYRGSQPSLPQPTQQTEQPEQSKPKRDKPVLNPKAKATPKPKPDVEYYQVEPFIPYIGYTDTCKKIIKFKAPSGRLATICVFQPPNDWVLGGGLPEEEYTAEPGTALYKAFKIMEEKYGKPQ</sequence>
<keyword evidence="2" id="KW-0472">Membrane</keyword>
<evidence type="ECO:0000313" key="4">
    <source>
        <dbReference type="Proteomes" id="UP001576774"/>
    </source>
</evidence>
<reference evidence="3 4" key="1">
    <citation type="submission" date="2024-09" db="EMBL/GenBank/DDBJ databases">
        <title>Floridaenema gen nov. (Aerosakkonemataceae, Aerosakkonematales ord. nov., Cyanobacteria) from benthic tropical and subtropical fresh waters, with the description of four new species.</title>
        <authorList>
            <person name="Moretto J.A."/>
            <person name="Berthold D.E."/>
            <person name="Lefler F.W."/>
            <person name="Huang I.-S."/>
            <person name="Laughinghouse H. IV."/>
        </authorList>
    </citation>
    <scope>NUCLEOTIDE SEQUENCE [LARGE SCALE GENOMIC DNA]</scope>
    <source>
        <strain evidence="3 4">BLCC-F46</strain>
    </source>
</reference>
<organism evidence="3 4">
    <name type="scientific">Floridaenema aerugineum BLCC-F46</name>
    <dbReference type="NCBI Taxonomy" id="3153654"/>
    <lineage>
        <taxon>Bacteria</taxon>
        <taxon>Bacillati</taxon>
        <taxon>Cyanobacteriota</taxon>
        <taxon>Cyanophyceae</taxon>
        <taxon>Oscillatoriophycideae</taxon>
        <taxon>Aerosakkonematales</taxon>
        <taxon>Aerosakkonemataceae</taxon>
        <taxon>Floridanema</taxon>
        <taxon>Floridanema aerugineum</taxon>
    </lineage>
</organism>
<keyword evidence="2" id="KW-0812">Transmembrane</keyword>
<feature type="region of interest" description="Disordered" evidence="1">
    <location>
        <begin position="1"/>
        <end position="38"/>
    </location>
</feature>
<gene>
    <name evidence="3" type="ORF">ACE1CC_08440</name>
</gene>
<evidence type="ECO:0000256" key="1">
    <source>
        <dbReference type="SAM" id="MobiDB-lite"/>
    </source>
</evidence>
<dbReference type="Proteomes" id="UP001576774">
    <property type="component" value="Unassembled WGS sequence"/>
</dbReference>
<keyword evidence="4" id="KW-1185">Reference proteome</keyword>